<comment type="caution">
    <text evidence="2">The sequence shown here is derived from an EMBL/GenBank/DDBJ whole genome shotgun (WGS) entry which is preliminary data.</text>
</comment>
<proteinExistence type="predicted"/>
<dbReference type="Pfam" id="PF04375">
    <property type="entry name" value="HemX"/>
    <property type="match status" value="1"/>
</dbReference>
<dbReference type="Proteomes" id="UP000075653">
    <property type="component" value="Unassembled WGS sequence"/>
</dbReference>
<accession>A0A149W050</accession>
<keyword evidence="2" id="KW-0489">Methyltransferase</keyword>
<evidence type="ECO:0000313" key="3">
    <source>
        <dbReference type="Proteomes" id="UP000075653"/>
    </source>
</evidence>
<dbReference type="GO" id="GO:0004851">
    <property type="term" value="F:uroporphyrin-III C-methyltransferase activity"/>
    <property type="evidence" value="ECO:0007669"/>
    <property type="project" value="UniProtKB-EC"/>
</dbReference>
<sequence>MVNEQPPATQKSYLPGRLTLLIILLGLAGLVFYQRNQLLDLRQDLSKRLSQTDQLSQQVQSLAQQANETSRETSTRLAVLESRFSDTQNQQVELAALYQDLMRHRDDWILAEVEQLVIIANQQLELTGNVQSALAALEAADLRLQRLDKPALNHLRENLKQDMDHLRALPYVDTNGITLRLDSMIQQVDGLALASDTRPKPPPLPKDTRTSWLERLTQDMLLELNNAIRIRRMDTPELPLLTPEQTYFLRENLKLRLFAARIDVLARNEIRFRSELSEAQHWLQRYFDTANPAVKNFLSNIQLLTTTPVSVPLPDISATLAAVHAARGGNP</sequence>
<protein>
    <submittedName>
        <fullName evidence="2">Putative uroporphyrinogen-III C-methyltransferase</fullName>
        <ecNumber evidence="2">2.1.1.107</ecNumber>
    </submittedName>
</protein>
<dbReference type="EC" id="2.1.1.107" evidence="2"/>
<name>A0A149W050_9PROT</name>
<keyword evidence="1" id="KW-1133">Transmembrane helix</keyword>
<evidence type="ECO:0000256" key="1">
    <source>
        <dbReference type="SAM" id="Phobius"/>
    </source>
</evidence>
<keyword evidence="1" id="KW-0812">Transmembrane</keyword>
<feature type="transmembrane region" description="Helical" evidence="1">
    <location>
        <begin position="12"/>
        <end position="33"/>
    </location>
</feature>
<keyword evidence="3" id="KW-1185">Reference proteome</keyword>
<organism evidence="2 3">
    <name type="scientific">Ferrovum myxofaciens</name>
    <dbReference type="NCBI Taxonomy" id="416213"/>
    <lineage>
        <taxon>Bacteria</taxon>
        <taxon>Pseudomonadati</taxon>
        <taxon>Pseudomonadota</taxon>
        <taxon>Betaproteobacteria</taxon>
        <taxon>Ferrovales</taxon>
        <taxon>Ferrovaceae</taxon>
        <taxon>Ferrovum</taxon>
    </lineage>
</organism>
<dbReference type="PATRIC" id="fig|1789004.3.peg.638"/>
<evidence type="ECO:0000313" key="2">
    <source>
        <dbReference type="EMBL" id="KXW58852.1"/>
    </source>
</evidence>
<dbReference type="RefSeq" id="WP_062187593.1">
    <property type="nucleotide sequence ID" value="NZ_LRRD01000009.1"/>
</dbReference>
<dbReference type="EMBL" id="LRRD01000009">
    <property type="protein sequence ID" value="KXW58852.1"/>
    <property type="molecule type" value="Genomic_DNA"/>
</dbReference>
<dbReference type="AlphaFoldDB" id="A0A149W050"/>
<gene>
    <name evidence="2" type="primary">hemX</name>
    <name evidence="2" type="ORF">FEMY_06360</name>
</gene>
<reference evidence="2 3" key="1">
    <citation type="submission" date="2016-01" db="EMBL/GenBank/DDBJ databases">
        <title>Genome sequence of the acidophilic iron oxidising Ferrovum strain Z-31.</title>
        <authorList>
            <person name="Poehlein A."/>
            <person name="Ullrich S.R."/>
            <person name="Schloemann M."/>
            <person name="Muehling M."/>
            <person name="Daniel R."/>
        </authorList>
    </citation>
    <scope>NUCLEOTIDE SEQUENCE [LARGE SCALE GENOMIC DNA]</scope>
    <source>
        <strain evidence="2 3">Z-31</strain>
    </source>
</reference>
<dbReference type="PANTHER" id="PTHR38043">
    <property type="entry name" value="PROTEIN HEMX"/>
    <property type="match status" value="1"/>
</dbReference>
<keyword evidence="2" id="KW-0808">Transferase</keyword>
<dbReference type="STRING" id="1789004.FEMY_06360"/>
<dbReference type="InterPro" id="IPR007470">
    <property type="entry name" value="HemX"/>
</dbReference>
<keyword evidence="1" id="KW-0472">Membrane</keyword>
<dbReference type="GO" id="GO:0032259">
    <property type="term" value="P:methylation"/>
    <property type="evidence" value="ECO:0007669"/>
    <property type="project" value="UniProtKB-KW"/>
</dbReference>
<dbReference type="PANTHER" id="PTHR38043:SF1">
    <property type="entry name" value="PROTEIN HEMX"/>
    <property type="match status" value="1"/>
</dbReference>